<evidence type="ECO:0000256" key="2">
    <source>
        <dbReference type="ARBA" id="ARBA00007645"/>
    </source>
</evidence>
<proteinExistence type="inferred from homology"/>
<keyword evidence="4 7" id="KW-0689">Ribosomal protein</keyword>
<dbReference type="InterPro" id="IPR000473">
    <property type="entry name" value="Ribosomal_bL36"/>
</dbReference>
<dbReference type="SUPFAM" id="SSF57840">
    <property type="entry name" value="Ribosomal protein L36"/>
    <property type="match status" value="1"/>
</dbReference>
<evidence type="ECO:0000313" key="10">
    <source>
        <dbReference type="Proteomes" id="UP000694545"/>
    </source>
</evidence>
<keyword evidence="5" id="KW-0496">Mitochondrion</keyword>
<reference evidence="9" key="2">
    <citation type="submission" date="2025-09" db="UniProtKB">
        <authorList>
            <consortium name="Ensembl"/>
        </authorList>
    </citation>
    <scope>IDENTIFICATION</scope>
</reference>
<keyword evidence="10" id="KW-1185">Reference proteome</keyword>
<evidence type="ECO:0000256" key="3">
    <source>
        <dbReference type="ARBA" id="ARBA00022946"/>
    </source>
</evidence>
<dbReference type="Ensembl" id="ENSVKKT00000005772.1">
    <property type="protein sequence ID" value="ENSVKKP00000005614.1"/>
    <property type="gene ID" value="ENSVKKG00000004120.1"/>
</dbReference>
<comment type="subcellular location">
    <subcellularLocation>
        <location evidence="1">Mitochondrion</location>
    </subcellularLocation>
</comment>
<dbReference type="PANTHER" id="PTHR46909:SF1">
    <property type="entry name" value="LARGE RIBOSOMAL SUBUNIT PROTEIN BL36M"/>
    <property type="match status" value="1"/>
</dbReference>
<dbReference type="OMA" id="SEDHEHW"/>
<evidence type="ECO:0000313" key="9">
    <source>
        <dbReference type="Ensembl" id="ENSVKKP00000005614.1"/>
    </source>
</evidence>
<name>A0A8D2J222_VARKO</name>
<evidence type="ECO:0000256" key="5">
    <source>
        <dbReference type="ARBA" id="ARBA00023128"/>
    </source>
</evidence>
<dbReference type="GO" id="GO:0005762">
    <property type="term" value="C:mitochondrial large ribosomal subunit"/>
    <property type="evidence" value="ECO:0007669"/>
    <property type="project" value="TreeGrafter"/>
</dbReference>
<protein>
    <recommendedName>
        <fullName evidence="7">Ribosomal protein</fullName>
    </recommendedName>
</protein>
<dbReference type="GO" id="GO:0006412">
    <property type="term" value="P:translation"/>
    <property type="evidence" value="ECO:0007669"/>
    <property type="project" value="InterPro"/>
</dbReference>
<evidence type="ECO:0000256" key="8">
    <source>
        <dbReference type="SAM" id="MobiDB-lite"/>
    </source>
</evidence>
<dbReference type="HAMAP" id="MF_00251">
    <property type="entry name" value="Ribosomal_bL36"/>
    <property type="match status" value="1"/>
</dbReference>
<dbReference type="InterPro" id="IPR052143">
    <property type="entry name" value="Mitoribosomal_bL36m"/>
</dbReference>
<evidence type="ECO:0000256" key="1">
    <source>
        <dbReference type="ARBA" id="ARBA00004173"/>
    </source>
</evidence>
<feature type="compositionally biased region" description="Low complexity" evidence="8">
    <location>
        <begin position="27"/>
        <end position="52"/>
    </location>
</feature>
<organism evidence="9 10">
    <name type="scientific">Varanus komodoensis</name>
    <name type="common">Komodo dragon</name>
    <dbReference type="NCBI Taxonomy" id="61221"/>
    <lineage>
        <taxon>Eukaryota</taxon>
        <taxon>Metazoa</taxon>
        <taxon>Chordata</taxon>
        <taxon>Craniata</taxon>
        <taxon>Vertebrata</taxon>
        <taxon>Euteleostomi</taxon>
        <taxon>Lepidosauria</taxon>
        <taxon>Squamata</taxon>
        <taxon>Bifurcata</taxon>
        <taxon>Unidentata</taxon>
        <taxon>Episquamata</taxon>
        <taxon>Toxicofera</taxon>
        <taxon>Anguimorpha</taxon>
        <taxon>Paleoanguimorpha</taxon>
        <taxon>Varanoidea</taxon>
        <taxon>Varanidae</taxon>
        <taxon>Varanus</taxon>
    </lineage>
</organism>
<dbReference type="GO" id="GO:0003735">
    <property type="term" value="F:structural constituent of ribosome"/>
    <property type="evidence" value="ECO:0007669"/>
    <property type="project" value="InterPro"/>
</dbReference>
<dbReference type="PANTHER" id="PTHR46909">
    <property type="entry name" value="39S RIBOSOMAL PROTEIN L36, MITOCHONDRIAL"/>
    <property type="match status" value="1"/>
</dbReference>
<evidence type="ECO:0000256" key="4">
    <source>
        <dbReference type="ARBA" id="ARBA00022980"/>
    </source>
</evidence>
<dbReference type="NCBIfam" id="TIGR01022">
    <property type="entry name" value="rpmJ_bact"/>
    <property type="match status" value="1"/>
</dbReference>
<dbReference type="Proteomes" id="UP000694545">
    <property type="component" value="Unplaced"/>
</dbReference>
<dbReference type="Pfam" id="PF00444">
    <property type="entry name" value="Ribosomal_L36"/>
    <property type="match status" value="1"/>
</dbReference>
<dbReference type="AlphaFoldDB" id="A0A8D2J222"/>
<comment type="similarity">
    <text evidence="2 7">Belongs to the bacterial ribosomal protein bL36 family.</text>
</comment>
<reference evidence="9" key="1">
    <citation type="submission" date="2025-08" db="UniProtKB">
        <authorList>
            <consortium name="Ensembl"/>
        </authorList>
    </citation>
    <scope>IDENTIFICATION</scope>
</reference>
<feature type="region of interest" description="Disordered" evidence="8">
    <location>
        <begin position="1"/>
        <end position="127"/>
    </location>
</feature>
<sequence>SHASSPTDRASLGSGPRAAAAREARCRPGSPAPCASPSRPSGTSPRRSASPARARRPSPRPGLPGRPSARVARPPPCRTLPQRRPRTHGAPPRTRARSSGTQTPPRRVTSGEARRRDAGERVGGDPVPALRCRGRPLARRGANLCTMASLLMRNAVAAAVKSVSFLNCCSAPRLFSSWLLGRSSLGSPSLALTATKLHRVDLQPFLADLPPVNLQPVAGMKCKVVLRRRCKDCFFVRRRGNLFILCKTHPRHKQRKLGGLRSKEDPDRRSLIDQLRKKFR</sequence>
<keyword evidence="6 7" id="KW-0687">Ribonucleoprotein</keyword>
<accession>A0A8D2J222</accession>
<evidence type="ECO:0000256" key="7">
    <source>
        <dbReference type="RuleBase" id="RU000570"/>
    </source>
</evidence>
<keyword evidence="3" id="KW-0809">Transit peptide</keyword>
<dbReference type="InterPro" id="IPR035977">
    <property type="entry name" value="Ribosomal_bL36_sp"/>
</dbReference>
<evidence type="ECO:0000256" key="6">
    <source>
        <dbReference type="ARBA" id="ARBA00023274"/>
    </source>
</evidence>
<feature type="compositionally biased region" description="Basic and acidic residues" evidence="8">
    <location>
        <begin position="112"/>
        <end position="123"/>
    </location>
</feature>